<dbReference type="SUPFAM" id="SSF51679">
    <property type="entry name" value="Bacterial luciferase-like"/>
    <property type="match status" value="1"/>
</dbReference>
<dbReference type="GO" id="GO:0016705">
    <property type="term" value="F:oxidoreductase activity, acting on paired donors, with incorporation or reduction of molecular oxygen"/>
    <property type="evidence" value="ECO:0007669"/>
    <property type="project" value="InterPro"/>
</dbReference>
<sequence>MKFQVLSLIQHAPHPLTGELVSPADRFADVVAVGEAAEALGYDAYAVGERHAGAFLSSGPAVVLGAIAARTTRIKLLTGVTVVAILDPVRVAEDFATLDQLSRGRLELVIGKGAEAGHFSLFGLDEERQWDLQREKYELLRRLWSEENVDWHGEFRPPLKDVTTVPRPYAGPPRVWHGSATSLNSPELAARHGDPLFTANAIQPREAYAKLIAHYRERFEAYGHDPAKARVAAGSGGLLIADSAEQAVSRYRELYEAKVRQSFAPHLAGKAGYNTPFRTIEAAIGDGPQLIGSPQQIIDKILGYHQLYGHDLQSVTVDGFGLGRGEQIETLQRFAEEIAPVVRREAPSSLWE</sequence>
<evidence type="ECO:0000256" key="2">
    <source>
        <dbReference type="ARBA" id="ARBA00023033"/>
    </source>
</evidence>
<dbReference type="Pfam" id="PF00296">
    <property type="entry name" value="Bac_luciferase"/>
    <property type="match status" value="1"/>
</dbReference>
<comment type="caution">
    <text evidence="4">The sequence shown here is derived from an EMBL/GenBank/DDBJ whole genome shotgun (WGS) entry which is preliminary data.</text>
</comment>
<dbReference type="EMBL" id="MVFC01000002">
    <property type="protein sequence ID" value="OON82282.1"/>
    <property type="molecule type" value="Genomic_DNA"/>
</dbReference>
<dbReference type="OrthoDB" id="9776438at2"/>
<dbReference type="Gene3D" id="3.20.20.30">
    <property type="entry name" value="Luciferase-like domain"/>
    <property type="match status" value="1"/>
</dbReference>
<gene>
    <name evidence="4" type="ORF">B1H18_04415</name>
</gene>
<accession>A0A1V4AE21</accession>
<evidence type="ECO:0000313" key="5">
    <source>
        <dbReference type="Proteomes" id="UP000190539"/>
    </source>
</evidence>
<feature type="domain" description="Luciferase-like" evidence="3">
    <location>
        <begin position="1"/>
        <end position="309"/>
    </location>
</feature>
<reference evidence="4 5" key="1">
    <citation type="submission" date="2017-02" db="EMBL/GenBank/DDBJ databases">
        <title>Draft Genome Sequence of Streptomyces tsukubaensis F601, a Producer of the immunosuppressant tacrolimus FK506.</title>
        <authorList>
            <person name="Zong G."/>
            <person name="Zhong C."/>
            <person name="Fu J."/>
            <person name="Qin R."/>
            <person name="Cao G."/>
        </authorList>
    </citation>
    <scope>NUCLEOTIDE SEQUENCE [LARGE SCALE GENOMIC DNA]</scope>
    <source>
        <strain evidence="4 5">F601</strain>
    </source>
</reference>
<dbReference type="InterPro" id="IPR011251">
    <property type="entry name" value="Luciferase-like_dom"/>
</dbReference>
<keyword evidence="2" id="KW-0503">Monooxygenase</keyword>
<keyword evidence="5" id="KW-1185">Reference proteome</keyword>
<dbReference type="RefSeq" id="WP_077964936.1">
    <property type="nucleotide sequence ID" value="NZ_CP045178.1"/>
</dbReference>
<dbReference type="STRING" id="83656.B1H18_04415"/>
<dbReference type="InterPro" id="IPR036661">
    <property type="entry name" value="Luciferase-like_sf"/>
</dbReference>
<dbReference type="GO" id="GO:0005829">
    <property type="term" value="C:cytosol"/>
    <property type="evidence" value="ECO:0007669"/>
    <property type="project" value="TreeGrafter"/>
</dbReference>
<protein>
    <submittedName>
        <fullName evidence="4">Luciferase</fullName>
    </submittedName>
</protein>
<dbReference type="PANTHER" id="PTHR30137:SF8">
    <property type="entry name" value="BLR5498 PROTEIN"/>
    <property type="match status" value="1"/>
</dbReference>
<evidence type="ECO:0000259" key="3">
    <source>
        <dbReference type="Pfam" id="PF00296"/>
    </source>
</evidence>
<dbReference type="PANTHER" id="PTHR30137">
    <property type="entry name" value="LUCIFERASE-LIKE MONOOXYGENASE"/>
    <property type="match status" value="1"/>
</dbReference>
<organism evidence="4 5">
    <name type="scientific">Streptomyces tsukubensis</name>
    <dbReference type="NCBI Taxonomy" id="83656"/>
    <lineage>
        <taxon>Bacteria</taxon>
        <taxon>Bacillati</taxon>
        <taxon>Actinomycetota</taxon>
        <taxon>Actinomycetes</taxon>
        <taxon>Kitasatosporales</taxon>
        <taxon>Streptomycetaceae</taxon>
        <taxon>Streptomyces</taxon>
    </lineage>
</organism>
<dbReference type="AlphaFoldDB" id="A0A1V4AE21"/>
<evidence type="ECO:0000313" key="4">
    <source>
        <dbReference type="EMBL" id="OON82282.1"/>
    </source>
</evidence>
<evidence type="ECO:0000256" key="1">
    <source>
        <dbReference type="ARBA" id="ARBA00023002"/>
    </source>
</evidence>
<proteinExistence type="predicted"/>
<name>A0A1V4AE21_9ACTN</name>
<dbReference type="GO" id="GO:0004497">
    <property type="term" value="F:monooxygenase activity"/>
    <property type="evidence" value="ECO:0007669"/>
    <property type="project" value="UniProtKB-KW"/>
</dbReference>
<keyword evidence="1" id="KW-0560">Oxidoreductase</keyword>
<dbReference type="Proteomes" id="UP000190539">
    <property type="component" value="Unassembled WGS sequence"/>
</dbReference>
<dbReference type="InterPro" id="IPR050766">
    <property type="entry name" value="Bact_Lucif_Oxidored"/>
</dbReference>